<feature type="compositionally biased region" description="Polar residues" evidence="1">
    <location>
        <begin position="97"/>
        <end position="108"/>
    </location>
</feature>
<feature type="compositionally biased region" description="Polar residues" evidence="1">
    <location>
        <begin position="283"/>
        <end position="294"/>
    </location>
</feature>
<feature type="compositionally biased region" description="Basic and acidic residues" evidence="1">
    <location>
        <begin position="226"/>
        <end position="247"/>
    </location>
</feature>
<evidence type="ECO:0000256" key="2">
    <source>
        <dbReference type="SAM" id="SignalP"/>
    </source>
</evidence>
<feature type="region of interest" description="Disordered" evidence="1">
    <location>
        <begin position="35"/>
        <end position="117"/>
    </location>
</feature>
<feature type="region of interest" description="Disordered" evidence="1">
    <location>
        <begin position="140"/>
        <end position="171"/>
    </location>
</feature>
<evidence type="ECO:0000313" key="4">
    <source>
        <dbReference type="Proteomes" id="UP000580250"/>
    </source>
</evidence>
<feature type="compositionally biased region" description="Basic and acidic residues" evidence="1">
    <location>
        <begin position="256"/>
        <end position="275"/>
    </location>
</feature>
<organism evidence="3 4">
    <name type="scientific">Meloidogyne enterolobii</name>
    <name type="common">Root-knot nematode worm</name>
    <name type="synonym">Meloidogyne mayaguensis</name>
    <dbReference type="NCBI Taxonomy" id="390850"/>
    <lineage>
        <taxon>Eukaryota</taxon>
        <taxon>Metazoa</taxon>
        <taxon>Ecdysozoa</taxon>
        <taxon>Nematoda</taxon>
        <taxon>Chromadorea</taxon>
        <taxon>Rhabditida</taxon>
        <taxon>Tylenchina</taxon>
        <taxon>Tylenchomorpha</taxon>
        <taxon>Tylenchoidea</taxon>
        <taxon>Meloidogynidae</taxon>
        <taxon>Meloidogyninae</taxon>
        <taxon>Meloidogyne</taxon>
    </lineage>
</organism>
<dbReference type="EMBL" id="CAJEWN010000136">
    <property type="protein sequence ID" value="CAD2168123.1"/>
    <property type="molecule type" value="Genomic_DNA"/>
</dbReference>
<dbReference type="OrthoDB" id="5908004at2759"/>
<sequence length="300" mass="31773">MLVLPFVAMLAFLLPSVLLIQCCKKKAKDAATIEVGAKSPLDAGKSKAKVGGGKKPSPDGAVKKEKKSEKPVQVPTPTAAAGPSLATAFPPEKTKSKPNIKQGASTKTAAVRTKAGAVTPAAKKNEVTAVALEKPKKEEKTKLVNVETGKAKPEVNPMSAPSKYDDGTPTVILTPADMMSVAAMTANPNSTEAPDDKSKVGQKTSASFYDLDTTNKTSDSVYENVELPKTKSTVEMDGEKGTGKEDGKDEDDDDTEKSIMKSKIADEKKAEEQKKQPMAAPNEYQTLANMSTDKVFQKKG</sequence>
<dbReference type="Proteomes" id="UP000580250">
    <property type="component" value="Unassembled WGS sequence"/>
</dbReference>
<feature type="compositionally biased region" description="Basic and acidic residues" evidence="1">
    <location>
        <begin position="61"/>
        <end position="70"/>
    </location>
</feature>
<evidence type="ECO:0000313" key="3">
    <source>
        <dbReference type="EMBL" id="CAD2168123.1"/>
    </source>
</evidence>
<feature type="compositionally biased region" description="Polar residues" evidence="1">
    <location>
        <begin position="201"/>
        <end position="221"/>
    </location>
</feature>
<protein>
    <submittedName>
        <fullName evidence="3">Uncharacterized protein</fullName>
    </submittedName>
</protein>
<reference evidence="3 4" key="1">
    <citation type="submission" date="2020-08" db="EMBL/GenBank/DDBJ databases">
        <authorList>
            <person name="Koutsovoulos G."/>
            <person name="Danchin GJ E."/>
        </authorList>
    </citation>
    <scope>NUCLEOTIDE SEQUENCE [LARGE SCALE GENOMIC DNA]</scope>
</reference>
<dbReference type="AlphaFoldDB" id="A0A6V7UZK0"/>
<accession>A0A6V7UZK0</accession>
<name>A0A6V7UZK0_MELEN</name>
<feature type="signal peptide" evidence="2">
    <location>
        <begin position="1"/>
        <end position="19"/>
    </location>
</feature>
<feature type="chain" id="PRO_5027810066" evidence="2">
    <location>
        <begin position="20"/>
        <end position="300"/>
    </location>
</feature>
<proteinExistence type="predicted"/>
<gene>
    <name evidence="3" type="ORF">MENT_LOCUS19464</name>
</gene>
<evidence type="ECO:0000256" key="1">
    <source>
        <dbReference type="SAM" id="MobiDB-lite"/>
    </source>
</evidence>
<keyword evidence="2" id="KW-0732">Signal</keyword>
<comment type="caution">
    <text evidence="3">The sequence shown here is derived from an EMBL/GenBank/DDBJ whole genome shotgun (WGS) entry which is preliminary data.</text>
</comment>
<feature type="region of interest" description="Disordered" evidence="1">
    <location>
        <begin position="184"/>
        <end position="300"/>
    </location>
</feature>